<name>A0A3N4HDQ2_ASCIM</name>
<dbReference type="Proteomes" id="UP000275078">
    <property type="component" value="Unassembled WGS sequence"/>
</dbReference>
<evidence type="ECO:0000313" key="2">
    <source>
        <dbReference type="Proteomes" id="UP000275078"/>
    </source>
</evidence>
<reference evidence="1 2" key="1">
    <citation type="journal article" date="2018" name="Nat. Ecol. Evol.">
        <title>Pezizomycetes genomes reveal the molecular basis of ectomycorrhizal truffle lifestyle.</title>
        <authorList>
            <person name="Murat C."/>
            <person name="Payen T."/>
            <person name="Noel B."/>
            <person name="Kuo A."/>
            <person name="Morin E."/>
            <person name="Chen J."/>
            <person name="Kohler A."/>
            <person name="Krizsan K."/>
            <person name="Balestrini R."/>
            <person name="Da Silva C."/>
            <person name="Montanini B."/>
            <person name="Hainaut M."/>
            <person name="Levati E."/>
            <person name="Barry K.W."/>
            <person name="Belfiori B."/>
            <person name="Cichocki N."/>
            <person name="Clum A."/>
            <person name="Dockter R.B."/>
            <person name="Fauchery L."/>
            <person name="Guy J."/>
            <person name="Iotti M."/>
            <person name="Le Tacon F."/>
            <person name="Lindquist E.A."/>
            <person name="Lipzen A."/>
            <person name="Malagnac F."/>
            <person name="Mello A."/>
            <person name="Molinier V."/>
            <person name="Miyauchi S."/>
            <person name="Poulain J."/>
            <person name="Riccioni C."/>
            <person name="Rubini A."/>
            <person name="Sitrit Y."/>
            <person name="Splivallo R."/>
            <person name="Traeger S."/>
            <person name="Wang M."/>
            <person name="Zifcakova L."/>
            <person name="Wipf D."/>
            <person name="Zambonelli A."/>
            <person name="Paolocci F."/>
            <person name="Nowrousian M."/>
            <person name="Ottonello S."/>
            <person name="Baldrian P."/>
            <person name="Spatafora J.W."/>
            <person name="Henrissat B."/>
            <person name="Nagy L.G."/>
            <person name="Aury J.M."/>
            <person name="Wincker P."/>
            <person name="Grigoriev I.V."/>
            <person name="Bonfante P."/>
            <person name="Martin F.M."/>
        </authorList>
    </citation>
    <scope>NUCLEOTIDE SEQUENCE [LARGE SCALE GENOMIC DNA]</scope>
    <source>
        <strain evidence="1 2">RN42</strain>
    </source>
</reference>
<keyword evidence="2" id="KW-1185">Reference proteome</keyword>
<gene>
    <name evidence="1" type="ORF">BJ508DRAFT_315679</name>
</gene>
<dbReference type="AlphaFoldDB" id="A0A3N4HDQ2"/>
<organism evidence="1 2">
    <name type="scientific">Ascobolus immersus RN42</name>
    <dbReference type="NCBI Taxonomy" id="1160509"/>
    <lineage>
        <taxon>Eukaryota</taxon>
        <taxon>Fungi</taxon>
        <taxon>Dikarya</taxon>
        <taxon>Ascomycota</taxon>
        <taxon>Pezizomycotina</taxon>
        <taxon>Pezizomycetes</taxon>
        <taxon>Pezizales</taxon>
        <taxon>Ascobolaceae</taxon>
        <taxon>Ascobolus</taxon>
    </lineage>
</organism>
<proteinExistence type="predicted"/>
<sequence length="157" mass="17872">MPVHPAQSPSLANEHTTDLGNLNEPQLVAVFHDTDNIEETEIWFRYCCRAIGLGLCQWPKLTDGSYTTKDPWISPEDVKTYQRSSATGQVPLRSYNLIGFVAFISRAWCQWLKLERYQGRANRSPVIGTAKETRFFSPFQPISPILVLYMMGSLTML</sequence>
<evidence type="ECO:0000313" key="1">
    <source>
        <dbReference type="EMBL" id="RPA71366.1"/>
    </source>
</evidence>
<accession>A0A3N4HDQ2</accession>
<protein>
    <submittedName>
        <fullName evidence="1">Uncharacterized protein</fullName>
    </submittedName>
</protein>
<dbReference type="EMBL" id="ML119938">
    <property type="protein sequence ID" value="RPA71366.1"/>
    <property type="molecule type" value="Genomic_DNA"/>
</dbReference>